<evidence type="ECO:0000313" key="2">
    <source>
        <dbReference type="EMBL" id="PVD18875.1"/>
    </source>
</evidence>
<dbReference type="OrthoDB" id="419598at2759"/>
<evidence type="ECO:0000259" key="1">
    <source>
        <dbReference type="Pfam" id="PF13460"/>
    </source>
</evidence>
<keyword evidence="3" id="KW-1185">Reference proteome</keyword>
<dbReference type="Gene3D" id="3.40.50.720">
    <property type="entry name" value="NAD(P)-binding Rossmann-like Domain"/>
    <property type="match status" value="1"/>
</dbReference>
<dbReference type="EMBL" id="PZQS01000014">
    <property type="protein sequence ID" value="PVD18875.1"/>
    <property type="molecule type" value="Genomic_DNA"/>
</dbReference>
<protein>
    <recommendedName>
        <fullName evidence="1">NAD(P)-binding domain-containing protein</fullName>
    </recommendedName>
</protein>
<dbReference type="InterPro" id="IPR051606">
    <property type="entry name" value="Polyketide_Oxido-like"/>
</dbReference>
<proteinExistence type="predicted"/>
<comment type="caution">
    <text evidence="2">The sequence shown here is derived from an EMBL/GenBank/DDBJ whole genome shotgun (WGS) entry which is preliminary data.</text>
</comment>
<dbReference type="SUPFAM" id="SSF51735">
    <property type="entry name" value="NAD(P)-binding Rossmann-fold domains"/>
    <property type="match status" value="1"/>
</dbReference>
<evidence type="ECO:0000313" key="3">
    <source>
        <dbReference type="Proteomes" id="UP000245119"/>
    </source>
</evidence>
<dbReference type="PANTHER" id="PTHR43355:SF2">
    <property type="entry name" value="FLAVIN REDUCTASE (NADPH)"/>
    <property type="match status" value="1"/>
</dbReference>
<organism evidence="2 3">
    <name type="scientific">Pomacea canaliculata</name>
    <name type="common">Golden apple snail</name>
    <dbReference type="NCBI Taxonomy" id="400727"/>
    <lineage>
        <taxon>Eukaryota</taxon>
        <taxon>Metazoa</taxon>
        <taxon>Spiralia</taxon>
        <taxon>Lophotrochozoa</taxon>
        <taxon>Mollusca</taxon>
        <taxon>Gastropoda</taxon>
        <taxon>Caenogastropoda</taxon>
        <taxon>Architaenioglossa</taxon>
        <taxon>Ampullarioidea</taxon>
        <taxon>Ampullariidae</taxon>
        <taxon>Pomacea</taxon>
    </lineage>
</organism>
<dbReference type="AlphaFoldDB" id="A0A2T7NCJ2"/>
<dbReference type="Proteomes" id="UP000245119">
    <property type="component" value="Linkage Group LG14"/>
</dbReference>
<dbReference type="STRING" id="400727.A0A2T7NCJ2"/>
<gene>
    <name evidence="2" type="ORF">C0Q70_21432</name>
</gene>
<dbReference type="Pfam" id="PF13460">
    <property type="entry name" value="NAD_binding_10"/>
    <property type="match status" value="2"/>
</dbReference>
<name>A0A2T7NCJ2_POMCA</name>
<feature type="domain" description="NAD(P)-binding" evidence="1">
    <location>
        <begin position="7"/>
        <end position="117"/>
    </location>
</feature>
<dbReference type="InterPro" id="IPR036291">
    <property type="entry name" value="NAD(P)-bd_dom_sf"/>
</dbReference>
<dbReference type="PANTHER" id="PTHR43355">
    <property type="entry name" value="FLAVIN REDUCTASE (NADPH)"/>
    <property type="match status" value="1"/>
</dbReference>
<feature type="domain" description="NAD(P)-binding" evidence="1">
    <location>
        <begin position="118"/>
        <end position="176"/>
    </location>
</feature>
<reference evidence="2 3" key="1">
    <citation type="submission" date="2018-04" db="EMBL/GenBank/DDBJ databases">
        <title>The genome of golden apple snail Pomacea canaliculata provides insight into stress tolerance and invasive adaptation.</title>
        <authorList>
            <person name="Liu C."/>
            <person name="Liu B."/>
            <person name="Ren Y."/>
            <person name="Zhang Y."/>
            <person name="Wang H."/>
            <person name="Li S."/>
            <person name="Jiang F."/>
            <person name="Yin L."/>
            <person name="Zhang G."/>
            <person name="Qian W."/>
            <person name="Fan W."/>
        </authorList>
    </citation>
    <scope>NUCLEOTIDE SEQUENCE [LARGE SCALE GENOMIC DNA]</scope>
    <source>
        <strain evidence="2">SZHN2017</strain>
        <tissue evidence="2">Muscle</tissue>
    </source>
</reference>
<accession>A0A2T7NCJ2</accession>
<dbReference type="GO" id="GO:0016646">
    <property type="term" value="F:oxidoreductase activity, acting on the CH-NH group of donors, NAD or NADP as acceptor"/>
    <property type="evidence" value="ECO:0007669"/>
    <property type="project" value="TreeGrafter"/>
</dbReference>
<dbReference type="InterPro" id="IPR016040">
    <property type="entry name" value="NAD(P)-bd_dom"/>
</dbReference>
<sequence>MKIAILGATGRTGLVLVRQALDQGHDVLALVRNPQAMTKQIQHERLKAYQVDLNDEATIVRPLKEADAVMSCIGAPPSSSFFKSTTLYQDSAVVIVSAMRQTGLKKLVIMSGSGTKDYLEQQCADINYTVVRPPGLNEKPSTNKEIKSREGQYVPNAALYMPRADVARFMLSCLETDNYDRKMVAISV</sequence>